<dbReference type="GO" id="GO:0043531">
    <property type="term" value="F:ADP binding"/>
    <property type="evidence" value="ECO:0007669"/>
    <property type="project" value="InterPro"/>
</dbReference>
<dbReference type="InterPro" id="IPR027417">
    <property type="entry name" value="P-loop_NTPase"/>
</dbReference>
<protein>
    <recommendedName>
        <fullName evidence="2">NB-ARC domain-containing protein</fullName>
    </recommendedName>
</protein>
<sequence length="726" mass="77988">MGVADGPEASSQPTVRNSIAGGTVHGPTVMAGAVHGGVAFNYHVTNAPVLRGGKPDQVPRPPRRYVNHESVLTRIDALFRTRAADGADDCPIGVLSGLPGIGKSATASQVAHRSREHFPDGQLFVDFAAVRNGAEAGVSEALAMLLRALGEEDAAIPRLPAERATRYRTLSADKRLLVVLDDVSRAAQVTALVPHGPGSAVLATSTTRLSELVLDGAELMHLDALDGDSSVQLLVALCGAERIAGDAAAAAELARLCEGMPIALRVMATRLMTHRGLTVRELAEELAEEQRRPSRVAGAAGPEERGVMAAFDLVHRELPAPAAHLYRVLGCLPVRVFDTGLAALAAQSDVRDARVQLDVLHEASVLTATDDGRHRFHSVVARHARAAADAGEPVGFERLVVRRAVGHYLALALLADLSIREDRLRILSPDDVLADPSGERAANPFARSEDPGAEALSWLVAERPNLMAVVRSAAHFGLHRQVWQLAEVLTVLFLHHRHVTDWRECLELGIEAAAQDRHPAAEARLRSLLSRPLLDFGRDEAAHTELVAAERLAVESGHRVLQASVQEFLGRYWSRRDPVLAVDAYRQSLSLNIEAGEVRGEVLAAYFLGCALSAAGDHRSALDAVSEARSRLLHLGDRRMAARALADVGRIRGRLGQRVEARDALAEAAAELARQEALEYRAQALVDLADLQDRQEEALSHLRAALTLFEKLGSPRAAEVRARLAG</sequence>
<comment type="caution">
    <text evidence="3">The sequence shown here is derived from an EMBL/GenBank/DDBJ whole genome shotgun (WGS) entry which is preliminary data.</text>
</comment>
<dbReference type="Pfam" id="PF00931">
    <property type="entry name" value="NB-ARC"/>
    <property type="match status" value="1"/>
</dbReference>
<evidence type="ECO:0000259" key="2">
    <source>
        <dbReference type="Pfam" id="PF00931"/>
    </source>
</evidence>
<dbReference type="Gene3D" id="1.25.40.10">
    <property type="entry name" value="Tetratricopeptide repeat domain"/>
    <property type="match status" value="1"/>
</dbReference>
<accession>G2GA58</accession>
<dbReference type="InterPro" id="IPR002182">
    <property type="entry name" value="NB-ARC"/>
</dbReference>
<dbReference type="PANTHER" id="PTHR47691:SF3">
    <property type="entry name" value="HTH-TYPE TRANSCRIPTIONAL REGULATOR RV0890C-RELATED"/>
    <property type="match status" value="1"/>
</dbReference>
<dbReference type="EMBL" id="AGBF01000027">
    <property type="protein sequence ID" value="EGX59650.1"/>
    <property type="molecule type" value="Genomic_DNA"/>
</dbReference>
<keyword evidence="4" id="KW-1185">Reference proteome</keyword>
<dbReference type="PATRIC" id="fig|700597.3.peg.2333"/>
<dbReference type="Gene3D" id="3.40.50.300">
    <property type="entry name" value="P-loop containing nucleotide triphosphate hydrolases"/>
    <property type="match status" value="1"/>
</dbReference>
<name>G2GA58_9ACTN</name>
<evidence type="ECO:0000256" key="1">
    <source>
        <dbReference type="SAM" id="MobiDB-lite"/>
    </source>
</evidence>
<evidence type="ECO:0000313" key="4">
    <source>
        <dbReference type="Proteomes" id="UP000004217"/>
    </source>
</evidence>
<reference evidence="3 4" key="1">
    <citation type="submission" date="2011-08" db="EMBL/GenBank/DDBJ databases">
        <authorList>
            <person name="Lin Y."/>
            <person name="Hao X."/>
            <person name="Johnstone L."/>
            <person name="Miller S.J."/>
            <person name="Wei G."/>
            <person name="Rensing C."/>
        </authorList>
    </citation>
    <scope>NUCLEOTIDE SEQUENCE [LARGE SCALE GENOMIC DNA]</scope>
    <source>
        <strain evidence="3 4">K42</strain>
    </source>
</reference>
<organism evidence="3 4">
    <name type="scientific">Streptomyces zinciresistens K42</name>
    <dbReference type="NCBI Taxonomy" id="700597"/>
    <lineage>
        <taxon>Bacteria</taxon>
        <taxon>Bacillati</taxon>
        <taxon>Actinomycetota</taxon>
        <taxon>Actinomycetes</taxon>
        <taxon>Kitasatosporales</taxon>
        <taxon>Streptomycetaceae</taxon>
        <taxon>Streptomyces</taxon>
    </lineage>
</organism>
<dbReference type="PANTHER" id="PTHR47691">
    <property type="entry name" value="REGULATOR-RELATED"/>
    <property type="match status" value="1"/>
</dbReference>
<dbReference type="AlphaFoldDB" id="G2GA58"/>
<evidence type="ECO:0000313" key="3">
    <source>
        <dbReference type="EMBL" id="EGX59650.1"/>
    </source>
</evidence>
<feature type="domain" description="NB-ARC" evidence="2">
    <location>
        <begin position="92"/>
        <end position="236"/>
    </location>
</feature>
<dbReference type="RefSeq" id="WP_007494589.1">
    <property type="nucleotide sequence ID" value="NZ_AGBF01000027.1"/>
</dbReference>
<dbReference type="SUPFAM" id="SSF52540">
    <property type="entry name" value="P-loop containing nucleoside triphosphate hydrolases"/>
    <property type="match status" value="1"/>
</dbReference>
<dbReference type="SUPFAM" id="SSF48452">
    <property type="entry name" value="TPR-like"/>
    <property type="match status" value="1"/>
</dbReference>
<dbReference type="PRINTS" id="PR00364">
    <property type="entry name" value="DISEASERSIST"/>
</dbReference>
<dbReference type="InterPro" id="IPR011990">
    <property type="entry name" value="TPR-like_helical_dom_sf"/>
</dbReference>
<gene>
    <name evidence="3" type="ORF">SZN_11903</name>
</gene>
<dbReference type="Proteomes" id="UP000004217">
    <property type="component" value="Unassembled WGS sequence"/>
</dbReference>
<feature type="region of interest" description="Disordered" evidence="1">
    <location>
        <begin position="1"/>
        <end position="21"/>
    </location>
</feature>
<proteinExistence type="predicted"/>